<evidence type="ECO:0000256" key="1">
    <source>
        <dbReference type="SAM" id="MobiDB-lite"/>
    </source>
</evidence>
<dbReference type="InterPro" id="IPR021822">
    <property type="entry name" value="DUF3405"/>
</dbReference>
<proteinExistence type="predicted"/>
<dbReference type="STRING" id="357750.A0A2S6CI41"/>
<organism evidence="2 3">
    <name type="scientific">Cercospora berteroae</name>
    <dbReference type="NCBI Taxonomy" id="357750"/>
    <lineage>
        <taxon>Eukaryota</taxon>
        <taxon>Fungi</taxon>
        <taxon>Dikarya</taxon>
        <taxon>Ascomycota</taxon>
        <taxon>Pezizomycotina</taxon>
        <taxon>Dothideomycetes</taxon>
        <taxon>Dothideomycetidae</taxon>
        <taxon>Mycosphaerellales</taxon>
        <taxon>Mycosphaerellaceae</taxon>
        <taxon>Cercospora</taxon>
    </lineage>
</organism>
<comment type="caution">
    <text evidence="2">The sequence shown here is derived from an EMBL/GenBank/DDBJ whole genome shotgun (WGS) entry which is preliminary data.</text>
</comment>
<gene>
    <name evidence="2" type="ORF">CBER1_06908</name>
</gene>
<dbReference type="Pfam" id="PF11885">
    <property type="entry name" value="DUF3405"/>
    <property type="match status" value="1"/>
</dbReference>
<dbReference type="PANTHER" id="PTHR36205:SF2">
    <property type="entry name" value="MAJOR FACILITATOR SUPERFAMILY TRANSPORTER"/>
    <property type="match status" value="1"/>
</dbReference>
<dbReference type="AlphaFoldDB" id="A0A2S6CI41"/>
<keyword evidence="3" id="KW-1185">Reference proteome</keyword>
<dbReference type="Proteomes" id="UP000237631">
    <property type="component" value="Unassembled WGS sequence"/>
</dbReference>
<evidence type="ECO:0000313" key="2">
    <source>
        <dbReference type="EMBL" id="PPJ59389.1"/>
    </source>
</evidence>
<accession>A0A2S6CI41</accession>
<reference evidence="3" key="1">
    <citation type="journal article" date="2017" name="bioRxiv">
        <title>Conservation of a gene cluster reveals novel cercosporin biosynthetic mechanisms and extends production to the genus Colletotrichum.</title>
        <authorList>
            <person name="de Jonge R."/>
            <person name="Ebert M.K."/>
            <person name="Huitt-Roehl C.R."/>
            <person name="Pal P."/>
            <person name="Suttle J.C."/>
            <person name="Spanner R.E."/>
            <person name="Neubauer J.D."/>
            <person name="Jurick W.M.II."/>
            <person name="Stott K.A."/>
            <person name="Secor G.A."/>
            <person name="Thomma B.P.H.J."/>
            <person name="Van de Peer Y."/>
            <person name="Townsend C.A."/>
            <person name="Bolton M.D."/>
        </authorList>
    </citation>
    <scope>NUCLEOTIDE SEQUENCE [LARGE SCALE GENOMIC DNA]</scope>
    <source>
        <strain evidence="3">CBS538.71</strain>
    </source>
</reference>
<sequence>MTVTKDGLQYDRKHSPAPRSVNSCQARIRMKSQDWDGQSFAPFEVKQGLHTNDLLQLSQHYLSSQKTMTSIFEKQEDWVFRDWYLGGFADNVPRYMSVPAQARASYDLLEAVHRSQHQSGLRVPSEATLPSWALWLGLKVVGLPLPLYEYPERQHHELNWVRNGGLPDRMADGIANGAGNYRGSSLGFFTRPFTFDWWSSLADPVFEHWMGTYKNKSQEKDLEHPECSVVPNELPTFMREVEGEVYMPELIIHPRKSNSYHAPG</sequence>
<name>A0A2S6CI41_9PEZI</name>
<dbReference type="EMBL" id="PNEN01000393">
    <property type="protein sequence ID" value="PPJ59389.1"/>
    <property type="molecule type" value="Genomic_DNA"/>
</dbReference>
<evidence type="ECO:0000313" key="3">
    <source>
        <dbReference type="Proteomes" id="UP000237631"/>
    </source>
</evidence>
<feature type="region of interest" description="Disordered" evidence="1">
    <location>
        <begin position="1"/>
        <end position="24"/>
    </location>
</feature>
<dbReference type="PANTHER" id="PTHR36205">
    <property type="entry name" value="CHROMOSOME 19, WHOLE GENOME SHOTGUN SEQUENCE"/>
    <property type="match status" value="1"/>
</dbReference>
<protein>
    <submittedName>
        <fullName evidence="2">Uncharacterized protein</fullName>
    </submittedName>
</protein>
<dbReference type="OrthoDB" id="3353407at2759"/>